<keyword evidence="2" id="KW-1185">Reference proteome</keyword>
<evidence type="ECO:0000313" key="2">
    <source>
        <dbReference type="Proteomes" id="UP000326582"/>
    </source>
</evidence>
<name>A0ACD0WQ04_CLALS</name>
<organism evidence="1 2">
    <name type="scientific">Clavispora lusitaniae</name>
    <name type="common">Candida lusitaniae</name>
    <dbReference type="NCBI Taxonomy" id="36911"/>
    <lineage>
        <taxon>Eukaryota</taxon>
        <taxon>Fungi</taxon>
        <taxon>Dikarya</taxon>
        <taxon>Ascomycota</taxon>
        <taxon>Saccharomycotina</taxon>
        <taxon>Pichiomycetes</taxon>
        <taxon>Metschnikowiaceae</taxon>
        <taxon>Clavispora</taxon>
    </lineage>
</organism>
<accession>A0ACD0WQ04</accession>
<dbReference type="Proteomes" id="UP000326582">
    <property type="component" value="Chromosome 6"/>
</dbReference>
<protein>
    <submittedName>
        <fullName evidence="1">Uncharacterized protein</fullName>
    </submittedName>
</protein>
<dbReference type="EMBL" id="CP038489">
    <property type="protein sequence ID" value="QFZ29599.1"/>
    <property type="molecule type" value="Genomic_DNA"/>
</dbReference>
<reference evidence="2" key="1">
    <citation type="journal article" date="2019" name="MBio">
        <title>Comparative genomics for the elucidation of multidrug resistance (MDR) in Candida lusitaniae.</title>
        <authorList>
            <person name="Kannan A."/>
            <person name="Asner S.A."/>
            <person name="Trachsel E."/>
            <person name="Kelly S."/>
            <person name="Parker J."/>
            <person name="Sanglard D."/>
        </authorList>
    </citation>
    <scope>NUCLEOTIDE SEQUENCE [LARGE SCALE GENOMIC DNA]</scope>
    <source>
        <strain evidence="2">P1</strain>
    </source>
</reference>
<evidence type="ECO:0000313" key="1">
    <source>
        <dbReference type="EMBL" id="QFZ29599.1"/>
    </source>
</evidence>
<gene>
    <name evidence="1" type="ORF">EJF14_60109</name>
</gene>
<proteinExistence type="predicted"/>
<sequence length="141" mass="16047">MSSRASQEYLLERKDLQNDPKYLPYSDDPIMPLEVEFRIYDTDKYGTIPSQVRVALSGNLSVQEAAVQAFEKTSGRVPDKIDMSVKGRDSRVSKIVDKDVKIVHLFKEDDIFIFQMISSISAQVKMFPTSLLSLSSSSLYW</sequence>